<dbReference type="PANTHER" id="PTHR43420">
    <property type="entry name" value="ACETYLTRANSFERASE"/>
    <property type="match status" value="1"/>
</dbReference>
<dbReference type="SUPFAM" id="SSF55729">
    <property type="entry name" value="Acyl-CoA N-acyltransferases (Nat)"/>
    <property type="match status" value="1"/>
</dbReference>
<dbReference type="PANTHER" id="PTHR43420:SF47">
    <property type="entry name" value="N-ACETYLTRANSFERASE DOMAIN-CONTAINING PROTEIN"/>
    <property type="match status" value="1"/>
</dbReference>
<organism evidence="4 5">
    <name type="scientific">Streptomyces castrisilvae</name>
    <dbReference type="NCBI Taxonomy" id="3033811"/>
    <lineage>
        <taxon>Bacteria</taxon>
        <taxon>Bacillati</taxon>
        <taxon>Actinomycetota</taxon>
        <taxon>Actinomycetes</taxon>
        <taxon>Kitasatosporales</taxon>
        <taxon>Streptomycetaceae</taxon>
        <taxon>Streptomyces</taxon>
    </lineage>
</organism>
<evidence type="ECO:0000256" key="1">
    <source>
        <dbReference type="ARBA" id="ARBA00022679"/>
    </source>
</evidence>
<dbReference type="Gene3D" id="3.40.630.30">
    <property type="match status" value="1"/>
</dbReference>
<feature type="domain" description="N-acetyltransferase" evidence="3">
    <location>
        <begin position="8"/>
        <end position="162"/>
    </location>
</feature>
<dbReference type="CDD" id="cd04301">
    <property type="entry name" value="NAT_SF"/>
    <property type="match status" value="1"/>
</dbReference>
<evidence type="ECO:0000313" key="4">
    <source>
        <dbReference type="EMBL" id="WLQ32172.1"/>
    </source>
</evidence>
<accession>A0ABY9HDH9</accession>
<dbReference type="InterPro" id="IPR000182">
    <property type="entry name" value="GNAT_dom"/>
</dbReference>
<dbReference type="InterPro" id="IPR050680">
    <property type="entry name" value="YpeA/RimI_acetyltransf"/>
</dbReference>
<keyword evidence="5" id="KW-1185">Reference proteome</keyword>
<dbReference type="PROSITE" id="PS51186">
    <property type="entry name" value="GNAT"/>
    <property type="match status" value="1"/>
</dbReference>
<dbReference type="RefSeq" id="WP_306050948.1">
    <property type="nucleotide sequence ID" value="NZ_CP120997.1"/>
</dbReference>
<dbReference type="Pfam" id="PF13508">
    <property type="entry name" value="Acetyltransf_7"/>
    <property type="match status" value="1"/>
</dbReference>
<dbReference type="InterPro" id="IPR016181">
    <property type="entry name" value="Acyl_CoA_acyltransferase"/>
</dbReference>
<keyword evidence="2" id="KW-0012">Acyltransferase</keyword>
<keyword evidence="1" id="KW-0808">Transferase</keyword>
<dbReference type="EMBL" id="CP120997">
    <property type="protein sequence ID" value="WLQ32172.1"/>
    <property type="molecule type" value="Genomic_DNA"/>
</dbReference>
<proteinExistence type="predicted"/>
<dbReference type="Proteomes" id="UP001239522">
    <property type="component" value="Chromosome"/>
</dbReference>
<reference evidence="4 5" key="1">
    <citation type="submission" date="2023-03" db="EMBL/GenBank/DDBJ databases">
        <title>Isolation and description of six Streptomyces strains from soil environments, able to metabolize different microbial glucans.</title>
        <authorList>
            <person name="Widen T."/>
            <person name="Larsbrink J."/>
        </authorList>
    </citation>
    <scope>NUCLEOTIDE SEQUENCE [LARGE SCALE GENOMIC DNA]</scope>
    <source>
        <strain evidence="4 5">Mut1</strain>
    </source>
</reference>
<sequence>MPTESHPVQLREARVEDAVPLTRLMLASRAAAMPYLARVHSDEATLAWMTHVLLPGAEVLVAEFPASPEGGGAAEPAGFAALDGTELEQLYIAPGLRRRGIGSLLLDAAKRGGRDELTLYTFQRNTGARAFYERHGFTAVAFDDGSRNEEKEPDVRYRWRRSG</sequence>
<evidence type="ECO:0000256" key="2">
    <source>
        <dbReference type="ARBA" id="ARBA00023315"/>
    </source>
</evidence>
<evidence type="ECO:0000313" key="5">
    <source>
        <dbReference type="Proteomes" id="UP001239522"/>
    </source>
</evidence>
<name>A0ABY9HDH9_9ACTN</name>
<gene>
    <name evidence="4" type="ORF">P8A18_01385</name>
</gene>
<protein>
    <submittedName>
        <fullName evidence="4">GNAT family N-acetyltransferase</fullName>
    </submittedName>
</protein>
<evidence type="ECO:0000259" key="3">
    <source>
        <dbReference type="PROSITE" id="PS51186"/>
    </source>
</evidence>